<accession>A0A0A9WYU1</accession>
<dbReference type="EC" id="3.6.5.-" evidence="5"/>
<keyword evidence="5" id="KW-0963">Cytoplasm</keyword>
<keyword evidence="3 5" id="KW-0378">Hydrolase</keyword>
<dbReference type="PANTHER" id="PTHR21231:SF8">
    <property type="entry name" value="GPN-LOOP GTPASE 1"/>
    <property type="match status" value="1"/>
</dbReference>
<dbReference type="EMBL" id="GBHO01030670">
    <property type="protein sequence ID" value="JAG12934.1"/>
    <property type="molecule type" value="Transcribed_RNA"/>
</dbReference>
<comment type="subcellular location">
    <subcellularLocation>
        <location evidence="5">Cytoplasm</location>
    </subcellularLocation>
    <subcellularLocation>
        <location evidence="5">Nucleus</location>
    </subcellularLocation>
</comment>
<reference evidence="6" key="2">
    <citation type="submission" date="2014-07" db="EMBL/GenBank/DDBJ databases">
        <authorList>
            <person name="Hull J."/>
        </authorList>
    </citation>
    <scope>NUCLEOTIDE SEQUENCE</scope>
</reference>
<dbReference type="GO" id="GO:0005634">
    <property type="term" value="C:nucleus"/>
    <property type="evidence" value="ECO:0007669"/>
    <property type="project" value="UniProtKB-SubCell"/>
</dbReference>
<keyword evidence="2 5" id="KW-0547">Nucleotide-binding</keyword>
<comment type="function">
    <text evidence="5">Small GTPase required for proper nuclear import of RNA polymerase II (RNAPII). May act at an RNAP assembly step prior to nuclear import.</text>
</comment>
<dbReference type="Gene3D" id="3.40.50.300">
    <property type="entry name" value="P-loop containing nucleotide triphosphate hydrolases"/>
    <property type="match status" value="1"/>
</dbReference>
<evidence type="ECO:0000256" key="3">
    <source>
        <dbReference type="ARBA" id="ARBA00022801"/>
    </source>
</evidence>
<protein>
    <recommendedName>
        <fullName evidence="5">GPN-loop GTPase</fullName>
        <ecNumber evidence="5">3.6.5.-</ecNumber>
    </recommendedName>
</protein>
<comment type="similarity">
    <text evidence="1 5">Belongs to the GPN-loop GTPase family.</text>
</comment>
<evidence type="ECO:0000256" key="2">
    <source>
        <dbReference type="ARBA" id="ARBA00022741"/>
    </source>
</evidence>
<dbReference type="PANTHER" id="PTHR21231">
    <property type="entry name" value="XPA-BINDING PROTEIN 1-RELATED"/>
    <property type="match status" value="1"/>
</dbReference>
<evidence type="ECO:0000313" key="6">
    <source>
        <dbReference type="EMBL" id="JAG12934.1"/>
    </source>
</evidence>
<dbReference type="AlphaFoldDB" id="A0A0A9WYU1"/>
<keyword evidence="4 5" id="KW-0342">GTP-binding</keyword>
<dbReference type="InterPro" id="IPR027417">
    <property type="entry name" value="P-loop_NTPase"/>
</dbReference>
<name>A0A0A9WYU1_LYGHE</name>
<dbReference type="Pfam" id="PF03029">
    <property type="entry name" value="ATP_bind_1"/>
    <property type="match status" value="1"/>
</dbReference>
<comment type="subunit">
    <text evidence="5">Binds to RNA polymerase II.</text>
</comment>
<proteinExistence type="inferred from homology"/>
<organism evidence="6">
    <name type="scientific">Lygus hesperus</name>
    <name type="common">Western plant bug</name>
    <dbReference type="NCBI Taxonomy" id="30085"/>
    <lineage>
        <taxon>Eukaryota</taxon>
        <taxon>Metazoa</taxon>
        <taxon>Ecdysozoa</taxon>
        <taxon>Arthropoda</taxon>
        <taxon>Hexapoda</taxon>
        <taxon>Insecta</taxon>
        <taxon>Pterygota</taxon>
        <taxon>Neoptera</taxon>
        <taxon>Paraneoptera</taxon>
        <taxon>Hemiptera</taxon>
        <taxon>Heteroptera</taxon>
        <taxon>Panheteroptera</taxon>
        <taxon>Cimicomorpha</taxon>
        <taxon>Miridae</taxon>
        <taxon>Mirini</taxon>
        <taxon>Lygus</taxon>
    </lineage>
</organism>
<dbReference type="SUPFAM" id="SSF52540">
    <property type="entry name" value="P-loop containing nucleoside triphosphate hydrolases"/>
    <property type="match status" value="1"/>
</dbReference>
<evidence type="ECO:0000256" key="5">
    <source>
        <dbReference type="RuleBase" id="RU365059"/>
    </source>
</evidence>
<dbReference type="GO" id="GO:0005525">
    <property type="term" value="F:GTP binding"/>
    <property type="evidence" value="ECO:0007669"/>
    <property type="project" value="UniProtKB-KW"/>
</dbReference>
<gene>
    <name evidence="6" type="ORF">CM83_27091</name>
</gene>
<dbReference type="GO" id="GO:0003924">
    <property type="term" value="F:GTPase activity"/>
    <property type="evidence" value="ECO:0007669"/>
    <property type="project" value="TreeGrafter"/>
</dbReference>
<evidence type="ECO:0000256" key="4">
    <source>
        <dbReference type="ARBA" id="ARBA00023134"/>
    </source>
</evidence>
<dbReference type="InterPro" id="IPR004130">
    <property type="entry name" value="Gpn"/>
</dbReference>
<evidence type="ECO:0000256" key="1">
    <source>
        <dbReference type="ARBA" id="ARBA00005290"/>
    </source>
</evidence>
<reference evidence="6" key="1">
    <citation type="journal article" date="2014" name="PLoS ONE">
        <title>Transcriptome-Based Identification of ABC Transporters in the Western Tarnished Plant Bug Lygus hesperus.</title>
        <authorList>
            <person name="Hull J.J."/>
            <person name="Chaney K."/>
            <person name="Geib S.M."/>
            <person name="Fabrick J.A."/>
            <person name="Brent C.S."/>
            <person name="Walsh D."/>
            <person name="Lavine L.C."/>
        </authorList>
    </citation>
    <scope>NUCLEOTIDE SEQUENCE</scope>
</reference>
<dbReference type="GO" id="GO:0005737">
    <property type="term" value="C:cytoplasm"/>
    <property type="evidence" value="ECO:0007669"/>
    <property type="project" value="UniProtKB-SubCell"/>
</dbReference>
<sequence length="221" mass="25157">MKQYGMGPNGAIVTSLNLFATKYHQVLDFCEDTWKRTQNLQYLFLDTPGQIEVFTWSASGTIITESTACAFPSVVLYVIDTVRNLTASTFMSNMLHACAIMFKTKLPFILVFNKIDIVSPEPIVRWMQDVDYFLESRRAATADDDGGGASSTFMDSLVYSTALLLEQFYKNCTYTCISAETGEGLEELFALIEQSREEYNTVYLPIVEDRRKMRETIELER</sequence>